<keyword evidence="1" id="KW-0548">Nucleotidyltransferase</keyword>
<dbReference type="Proteomes" id="UP000297739">
    <property type="component" value="Unassembled WGS sequence"/>
</dbReference>
<dbReference type="CDD" id="cd02518">
    <property type="entry name" value="GT2_SpsF"/>
    <property type="match status" value="1"/>
</dbReference>
<keyword evidence="1" id="KW-0808">Transferase</keyword>
<dbReference type="PANTHER" id="PTHR42866">
    <property type="entry name" value="3-DEOXY-MANNO-OCTULOSONATE CYTIDYLYLTRANSFERASE"/>
    <property type="match status" value="1"/>
</dbReference>
<comment type="caution">
    <text evidence="1">The sequence shown here is derived from an EMBL/GenBank/DDBJ whole genome shotgun (WGS) entry which is preliminary data.</text>
</comment>
<keyword evidence="2" id="KW-1185">Reference proteome</keyword>
<accession>A0A4Z0PJM1</accession>
<dbReference type="RefSeq" id="WP_135498190.1">
    <property type="nucleotide sequence ID" value="NZ_SRLD01000023.1"/>
</dbReference>
<evidence type="ECO:0000313" key="2">
    <source>
        <dbReference type="Proteomes" id="UP000297739"/>
    </source>
</evidence>
<dbReference type="EMBL" id="SRLD01000023">
    <property type="protein sequence ID" value="TGE15462.1"/>
    <property type="molecule type" value="Genomic_DNA"/>
</dbReference>
<dbReference type="InterPro" id="IPR003329">
    <property type="entry name" value="Cytidylyl_trans"/>
</dbReference>
<dbReference type="Pfam" id="PF02348">
    <property type="entry name" value="CTP_transf_3"/>
    <property type="match status" value="1"/>
</dbReference>
<dbReference type="GO" id="GO:0005829">
    <property type="term" value="C:cytosol"/>
    <property type="evidence" value="ECO:0007669"/>
    <property type="project" value="TreeGrafter"/>
</dbReference>
<name>A0A4Z0PJM1_9BACT</name>
<dbReference type="InterPro" id="IPR029044">
    <property type="entry name" value="Nucleotide-diphossugar_trans"/>
</dbReference>
<reference evidence="1 2" key="1">
    <citation type="submission" date="2019-04" db="EMBL/GenBank/DDBJ databases">
        <authorList>
            <person name="Feng G."/>
            <person name="Zhang J."/>
            <person name="Zhu H."/>
        </authorList>
    </citation>
    <scope>NUCLEOTIDE SEQUENCE [LARGE SCALE GENOMIC DNA]</scope>
    <source>
        <strain evidence="1 2">JCM 17223</strain>
    </source>
</reference>
<evidence type="ECO:0000313" key="1">
    <source>
        <dbReference type="EMBL" id="TGE15462.1"/>
    </source>
</evidence>
<sequence>MADFPAAPRIGIISQARMTSTRLPGKVLMPVGGQPLLHYHVAHLREAKLPLYLAITTNAADDVLADFAAREGIPVVRGSEDDVLSRYWACAVQYDLDIIVRVTSDCPLLDGPLLRRGVEEYIRRADARLYLSNVLERTFPRGLDFEIFSRELLAEAFHAATLPSDREHVTPYIHQNCSGRVRFEHITRTPDRSHYRLTVDTAEDLQLIQALIKQHNAHQLSTGELLALLDAHPELVALNAHIEQKKV</sequence>
<dbReference type="PANTHER" id="PTHR42866:SF1">
    <property type="entry name" value="SPORE COAT POLYSACCHARIDE BIOSYNTHESIS PROTEIN SPSF"/>
    <property type="match status" value="1"/>
</dbReference>
<dbReference type="OrthoDB" id="9815559at2"/>
<organism evidence="1 2">
    <name type="scientific">Hymenobacter elongatus</name>
    <dbReference type="NCBI Taxonomy" id="877208"/>
    <lineage>
        <taxon>Bacteria</taxon>
        <taxon>Pseudomonadati</taxon>
        <taxon>Bacteroidota</taxon>
        <taxon>Cytophagia</taxon>
        <taxon>Cytophagales</taxon>
        <taxon>Hymenobacteraceae</taxon>
        <taxon>Hymenobacter</taxon>
    </lineage>
</organism>
<proteinExistence type="predicted"/>
<dbReference type="GO" id="GO:0016779">
    <property type="term" value="F:nucleotidyltransferase activity"/>
    <property type="evidence" value="ECO:0007669"/>
    <property type="project" value="UniProtKB-KW"/>
</dbReference>
<dbReference type="AlphaFoldDB" id="A0A4Z0PJM1"/>
<dbReference type="SUPFAM" id="SSF53448">
    <property type="entry name" value="Nucleotide-diphospho-sugar transferases"/>
    <property type="match status" value="1"/>
</dbReference>
<gene>
    <name evidence="1" type="ORF">E5J99_12740</name>
</gene>
<protein>
    <submittedName>
        <fullName evidence="1">Acylneuraminate cytidylyltransferase</fullName>
    </submittedName>
</protein>
<dbReference type="Gene3D" id="3.90.550.10">
    <property type="entry name" value="Spore Coat Polysaccharide Biosynthesis Protein SpsA, Chain A"/>
    <property type="match status" value="1"/>
</dbReference>